<comment type="caution">
    <text evidence="7">The sequence shown here is derived from an EMBL/GenBank/DDBJ whole genome shotgun (WGS) entry which is preliminary data.</text>
</comment>
<dbReference type="SUPFAM" id="SSF53383">
    <property type="entry name" value="PLP-dependent transferases"/>
    <property type="match status" value="1"/>
</dbReference>
<name>A0ABY2BQC4_9ACTN</name>
<keyword evidence="8" id="KW-1185">Reference proteome</keyword>
<evidence type="ECO:0000256" key="4">
    <source>
        <dbReference type="ARBA" id="ARBA00022898"/>
    </source>
</evidence>
<dbReference type="Gene3D" id="3.40.640.10">
    <property type="entry name" value="Type I PLP-dependent aspartate aminotransferase-like (Major domain)"/>
    <property type="match status" value="1"/>
</dbReference>
<organism evidence="7 8">
    <name type="scientific">Kribbella orskensis</name>
    <dbReference type="NCBI Taxonomy" id="2512216"/>
    <lineage>
        <taxon>Bacteria</taxon>
        <taxon>Bacillati</taxon>
        <taxon>Actinomycetota</taxon>
        <taxon>Actinomycetes</taxon>
        <taxon>Propionibacteriales</taxon>
        <taxon>Kribbellaceae</taxon>
        <taxon>Kribbella</taxon>
    </lineage>
</organism>
<dbReference type="Gene3D" id="3.90.1150.10">
    <property type="entry name" value="Aspartate Aminotransferase, domain 1"/>
    <property type="match status" value="1"/>
</dbReference>
<keyword evidence="5 6" id="KW-0456">Lyase</keyword>
<keyword evidence="4 6" id="KW-0663">Pyridoxal phosphate</keyword>
<dbReference type="InterPro" id="IPR015422">
    <property type="entry name" value="PyrdxlP-dep_Trfase_small"/>
</dbReference>
<evidence type="ECO:0000313" key="8">
    <source>
        <dbReference type="Proteomes" id="UP000295818"/>
    </source>
</evidence>
<dbReference type="PANTHER" id="PTHR11999:SF70">
    <property type="entry name" value="MIP05841P"/>
    <property type="match status" value="1"/>
</dbReference>
<dbReference type="RefSeq" id="WP_199239774.1">
    <property type="nucleotide sequence ID" value="NZ_SLWM01000004.1"/>
</dbReference>
<evidence type="ECO:0000256" key="1">
    <source>
        <dbReference type="ARBA" id="ARBA00001933"/>
    </source>
</evidence>
<evidence type="ECO:0000313" key="7">
    <source>
        <dbReference type="EMBL" id="TCO25500.1"/>
    </source>
</evidence>
<protein>
    <submittedName>
        <fullName evidence="7">Glutamate/tyrosine decarboxylase-like PLP-dependent enzyme</fullName>
    </submittedName>
</protein>
<gene>
    <name evidence="7" type="ORF">EV644_1044</name>
</gene>
<comment type="cofactor">
    <cofactor evidence="1 6">
        <name>pyridoxal 5'-phosphate</name>
        <dbReference type="ChEBI" id="CHEBI:597326"/>
    </cofactor>
</comment>
<dbReference type="EMBL" id="SLWM01000004">
    <property type="protein sequence ID" value="TCO25500.1"/>
    <property type="molecule type" value="Genomic_DNA"/>
</dbReference>
<keyword evidence="3" id="KW-0210">Decarboxylase</keyword>
<proteinExistence type="inferred from homology"/>
<dbReference type="InterPro" id="IPR015421">
    <property type="entry name" value="PyrdxlP-dep_Trfase_major"/>
</dbReference>
<dbReference type="Proteomes" id="UP000295818">
    <property type="component" value="Unassembled WGS sequence"/>
</dbReference>
<comment type="similarity">
    <text evidence="2 6">Belongs to the group II decarboxylase family.</text>
</comment>
<dbReference type="Pfam" id="PF00282">
    <property type="entry name" value="Pyridoxal_deC"/>
    <property type="match status" value="1"/>
</dbReference>
<reference evidence="7 8" key="1">
    <citation type="journal article" date="2015" name="Stand. Genomic Sci.">
        <title>Genomic Encyclopedia of Bacterial and Archaeal Type Strains, Phase III: the genomes of soil and plant-associated and newly described type strains.</title>
        <authorList>
            <person name="Whitman W.B."/>
            <person name="Woyke T."/>
            <person name="Klenk H.P."/>
            <person name="Zhou Y."/>
            <person name="Lilburn T.G."/>
            <person name="Beck B.J."/>
            <person name="De Vos P."/>
            <person name="Vandamme P."/>
            <person name="Eisen J.A."/>
            <person name="Garrity G."/>
            <person name="Hugenholtz P."/>
            <person name="Kyrpides N.C."/>
        </authorList>
    </citation>
    <scope>NUCLEOTIDE SEQUENCE [LARGE SCALE GENOMIC DNA]</scope>
    <source>
        <strain evidence="7 8">VKM Ac-2538</strain>
    </source>
</reference>
<dbReference type="InterPro" id="IPR002129">
    <property type="entry name" value="PyrdxlP-dep_de-COase"/>
</dbReference>
<evidence type="ECO:0000256" key="5">
    <source>
        <dbReference type="ARBA" id="ARBA00023239"/>
    </source>
</evidence>
<sequence length="456" mass="48501">MTTPSMQALKAASAAASEYLRTVEARRVAPEPDALAMMAQLTQPLGEDPTDPDEVVRALHAYGSPATVASAGGRFFGLIVGGTLPAALGARVLASAWDQVVFNDATSPVGCALERCAGQWVVDLLGLPPQSHVSFVTGATMGNFTCLAAARQRLLARAGYDVTERGVWDAPRLRVVASDEIHVTVLKALTLLGWGTTTIERIPTDDQGRVIADQMPVLDPQTIVCLQAGNVNSGSFDPFEEVCRQARAAGAWVHVDGAFGLWAAASPARRTLTAGLDQADSWVVDGHKWLNTPYDCGLAIVRDPQPLHDAMATQAPYLKTGATVAPKDMGPEFSRSARGVEVWAALRSLGRRGVADLVESSCSHANTLAQGLRALGYEVVNDVVLNQVVARIGTVDDHTRIAQAAQESGECWFGQTTWRGQSAIRLSVAGWSTSEHDIQRTLASIEQVTKDVLSTS</sequence>
<evidence type="ECO:0000256" key="6">
    <source>
        <dbReference type="RuleBase" id="RU000382"/>
    </source>
</evidence>
<dbReference type="InterPro" id="IPR010977">
    <property type="entry name" value="Aromatic_deC"/>
</dbReference>
<accession>A0ABY2BQC4</accession>
<evidence type="ECO:0000256" key="3">
    <source>
        <dbReference type="ARBA" id="ARBA00022793"/>
    </source>
</evidence>
<evidence type="ECO:0000256" key="2">
    <source>
        <dbReference type="ARBA" id="ARBA00009533"/>
    </source>
</evidence>
<dbReference type="PANTHER" id="PTHR11999">
    <property type="entry name" value="GROUP II PYRIDOXAL-5-PHOSPHATE DECARBOXYLASE"/>
    <property type="match status" value="1"/>
</dbReference>
<dbReference type="InterPro" id="IPR015424">
    <property type="entry name" value="PyrdxlP-dep_Trfase"/>
</dbReference>